<dbReference type="InterPro" id="IPR022813">
    <property type="entry name" value="SecD/SecF_arch_bac"/>
</dbReference>
<dbReference type="NCBIfam" id="TIGR00916">
    <property type="entry name" value="2A0604s01"/>
    <property type="match status" value="1"/>
</dbReference>
<evidence type="ECO:0000256" key="7">
    <source>
        <dbReference type="ARBA" id="ARBA00023010"/>
    </source>
</evidence>
<name>A0A850H2A6_9SPHN</name>
<dbReference type="Proteomes" id="UP000561438">
    <property type="component" value="Unassembled WGS sequence"/>
</dbReference>
<evidence type="ECO:0000256" key="4">
    <source>
        <dbReference type="ARBA" id="ARBA00022692"/>
    </source>
</evidence>
<comment type="caution">
    <text evidence="9">Lacks conserved residue(s) required for the propagation of feature annotation.</text>
</comment>
<evidence type="ECO:0000259" key="12">
    <source>
        <dbReference type="Pfam" id="PF22599"/>
    </source>
</evidence>
<dbReference type="AlphaFoldDB" id="A0A850H2A6"/>
<accession>A0A850H2A6</accession>
<evidence type="ECO:0000259" key="11">
    <source>
        <dbReference type="Pfam" id="PF21760"/>
    </source>
</evidence>
<dbReference type="Pfam" id="PF07549">
    <property type="entry name" value="Sec_GG"/>
    <property type="match status" value="1"/>
</dbReference>
<feature type="domain" description="SecDF P1 head subdomain" evidence="12">
    <location>
        <begin position="244"/>
        <end position="348"/>
    </location>
</feature>
<dbReference type="Gene3D" id="3.30.1360.200">
    <property type="match status" value="1"/>
</dbReference>
<dbReference type="FunFam" id="1.20.1640.10:FF:000004">
    <property type="entry name" value="Protein translocase subunit SecD"/>
    <property type="match status" value="1"/>
</dbReference>
<dbReference type="GO" id="GO:0006605">
    <property type="term" value="P:protein targeting"/>
    <property type="evidence" value="ECO:0007669"/>
    <property type="project" value="UniProtKB-UniRule"/>
</dbReference>
<organism evidence="13 14">
    <name type="scientific">Qipengyuania atrilutea</name>
    <dbReference type="NCBI Taxonomy" id="2744473"/>
    <lineage>
        <taxon>Bacteria</taxon>
        <taxon>Pseudomonadati</taxon>
        <taxon>Pseudomonadota</taxon>
        <taxon>Alphaproteobacteria</taxon>
        <taxon>Sphingomonadales</taxon>
        <taxon>Erythrobacteraceae</taxon>
        <taxon>Qipengyuania</taxon>
    </lineage>
</organism>
<dbReference type="Pfam" id="PF22599">
    <property type="entry name" value="SecDF_P1_head"/>
    <property type="match status" value="1"/>
</dbReference>
<comment type="subcellular location">
    <subcellularLocation>
        <location evidence="1 9">Cell membrane</location>
        <topology evidence="1 9">Multi-pass membrane protein</topology>
    </subcellularLocation>
</comment>
<evidence type="ECO:0000256" key="2">
    <source>
        <dbReference type="ARBA" id="ARBA00022448"/>
    </source>
</evidence>
<dbReference type="GO" id="GO:0043952">
    <property type="term" value="P:protein transport by the Sec complex"/>
    <property type="evidence" value="ECO:0007669"/>
    <property type="project" value="UniProtKB-UniRule"/>
</dbReference>
<keyword evidence="14" id="KW-1185">Reference proteome</keyword>
<keyword evidence="5 9" id="KW-0653">Protein transport</keyword>
<evidence type="ECO:0000313" key="13">
    <source>
        <dbReference type="EMBL" id="NVD44342.1"/>
    </source>
</evidence>
<evidence type="ECO:0000256" key="6">
    <source>
        <dbReference type="ARBA" id="ARBA00022989"/>
    </source>
</evidence>
<keyword evidence="2 9" id="KW-0813">Transport</keyword>
<feature type="transmembrane region" description="Helical" evidence="9">
    <location>
        <begin position="370"/>
        <end position="387"/>
    </location>
</feature>
<feature type="domain" description="Protein translocase subunit SecDF P1" evidence="11">
    <location>
        <begin position="157"/>
        <end position="216"/>
    </location>
</feature>
<evidence type="ECO:0000256" key="1">
    <source>
        <dbReference type="ARBA" id="ARBA00004651"/>
    </source>
</evidence>
<proteinExistence type="inferred from homology"/>
<dbReference type="PANTHER" id="PTHR30081">
    <property type="entry name" value="PROTEIN-EXPORT MEMBRANE PROTEIN SEC"/>
    <property type="match status" value="1"/>
</dbReference>
<feature type="domain" description="Protein export membrane protein SecD/SecF C-terminal" evidence="10">
    <location>
        <begin position="349"/>
        <end position="512"/>
    </location>
</feature>
<dbReference type="InterPro" id="IPR055344">
    <property type="entry name" value="SecD_SecF_C_bact"/>
</dbReference>
<feature type="transmembrane region" description="Helical" evidence="9">
    <location>
        <begin position="468"/>
        <end position="487"/>
    </location>
</feature>
<keyword evidence="7 9" id="KW-0811">Translocation</keyword>
<sequence length="531" mass="57183">MLDFPLWKKLWLWGLTAIAALAALPSIALLANQAWPDALPDPTINLGLDLAGGSHLLLEANPQEVRAQRLENMEESVRTAMRQAEPRIRIGDVSTQGGRLSFMLDDASEIDRAREILLPFINGTGMVREWDLTVMDGSRFVLTPTAQGLDAAVDQAMESAVEVVRKRIDELGTREPTIIRQGDNRIVVQVPGLEDPDALKALLGETAQLEFKLVDQNALPADVAQGIVPPGSEIFPYVEDSPFAGQSVAVRRLGGIRGDNLVGAQQSFDENNTPVVTIQFDQQGAARFGTLTSENVNRPFAIILDGKVLSAPNINEPILGGTAQISGSFTVESANRLAISLRSGALPVDLAVIEERTVGPDLGADSIRRGMIAMGIGSLAVVVLMIVTYGRFGIYATVALVFNVLMLLGIMAILNTTLTLPGIAGFVLTIGAAVDANVLINERIREERKRGRRVIAAVENGYKEASRAIYDANVTNFIAGVLLFLFGSGPIRGFAVVLIIGLFTSVFTAVTLTRMWVAGWLRKSRPSDLNV</sequence>
<dbReference type="RefSeq" id="WP_176266585.1">
    <property type="nucleotide sequence ID" value="NZ_JABWGV010000001.1"/>
</dbReference>
<dbReference type="NCBIfam" id="TIGR01129">
    <property type="entry name" value="secD"/>
    <property type="match status" value="1"/>
</dbReference>
<keyword evidence="4 9" id="KW-0812">Transmembrane</keyword>
<gene>
    <name evidence="9 13" type="primary">secD</name>
    <name evidence="13" type="ORF">HUV48_04845</name>
</gene>
<comment type="caution">
    <text evidence="13">The sequence shown here is derived from an EMBL/GenBank/DDBJ whole genome shotgun (WGS) entry which is preliminary data.</text>
</comment>
<reference evidence="13 14" key="1">
    <citation type="submission" date="2020-06" db="EMBL/GenBank/DDBJ databases">
        <title>Altererythrobacter sp. HHU K3-1.</title>
        <authorList>
            <person name="Zhang D."/>
            <person name="Xue H."/>
        </authorList>
    </citation>
    <scope>NUCLEOTIDE SEQUENCE [LARGE SCALE GENOMIC DNA]</scope>
    <source>
        <strain evidence="13 14">HHU K3-1</strain>
    </source>
</reference>
<dbReference type="Pfam" id="PF02355">
    <property type="entry name" value="SecD_SecF_C"/>
    <property type="match status" value="1"/>
</dbReference>
<evidence type="ECO:0000256" key="3">
    <source>
        <dbReference type="ARBA" id="ARBA00022475"/>
    </source>
</evidence>
<dbReference type="PANTHER" id="PTHR30081:SF1">
    <property type="entry name" value="PROTEIN TRANSLOCASE SUBUNIT SECD"/>
    <property type="match status" value="1"/>
</dbReference>
<dbReference type="Gene3D" id="1.20.1640.10">
    <property type="entry name" value="Multidrug efflux transporter AcrB transmembrane domain"/>
    <property type="match status" value="1"/>
</dbReference>
<dbReference type="GO" id="GO:0065002">
    <property type="term" value="P:intracellular protein transmembrane transport"/>
    <property type="evidence" value="ECO:0007669"/>
    <property type="project" value="UniProtKB-UniRule"/>
</dbReference>
<feature type="transmembrane region" description="Helical" evidence="9">
    <location>
        <begin position="394"/>
        <end position="414"/>
    </location>
</feature>
<keyword evidence="6 9" id="KW-1133">Transmembrane helix</keyword>
<feature type="transmembrane region" description="Helical" evidence="9">
    <location>
        <begin position="420"/>
        <end position="440"/>
    </location>
</feature>
<evidence type="ECO:0000256" key="5">
    <source>
        <dbReference type="ARBA" id="ARBA00022927"/>
    </source>
</evidence>
<comment type="similarity">
    <text evidence="9">Belongs to the SecD/SecF family. SecD subfamily.</text>
</comment>
<evidence type="ECO:0000259" key="10">
    <source>
        <dbReference type="Pfam" id="PF02355"/>
    </source>
</evidence>
<comment type="function">
    <text evidence="9">Part of the Sec protein translocase complex. Interacts with the SecYEG preprotein conducting channel. SecDF uses the proton motive force (PMF) to complete protein translocation after the ATP-dependent function of SecA.</text>
</comment>
<dbReference type="InterPro" id="IPR022646">
    <property type="entry name" value="SecD/SecF_CS"/>
</dbReference>
<dbReference type="GO" id="GO:0015450">
    <property type="term" value="F:protein-transporting ATPase activity"/>
    <property type="evidence" value="ECO:0007669"/>
    <property type="project" value="InterPro"/>
</dbReference>
<keyword evidence="3 9" id="KW-1003">Cell membrane</keyword>
<dbReference type="InterPro" id="IPR048631">
    <property type="entry name" value="SecD_1st"/>
</dbReference>
<keyword evidence="8 9" id="KW-0472">Membrane</keyword>
<dbReference type="GO" id="GO:0005886">
    <property type="term" value="C:plasma membrane"/>
    <property type="evidence" value="ECO:0007669"/>
    <property type="project" value="UniProtKB-SubCell"/>
</dbReference>
<evidence type="ECO:0000256" key="9">
    <source>
        <dbReference type="HAMAP-Rule" id="MF_01463"/>
    </source>
</evidence>
<protein>
    <recommendedName>
        <fullName evidence="9">Protein translocase subunit SecD</fullName>
    </recommendedName>
</protein>
<comment type="subunit">
    <text evidence="9">Forms a complex with SecF. Part of the essential Sec protein translocation apparatus which comprises SecA, SecYEG and auxiliary proteins SecDF-YajC and YidC.</text>
</comment>
<dbReference type="EMBL" id="JABWGV010000001">
    <property type="protein sequence ID" value="NVD44342.1"/>
    <property type="molecule type" value="Genomic_DNA"/>
</dbReference>
<dbReference type="InterPro" id="IPR048634">
    <property type="entry name" value="SecD_SecF_C"/>
</dbReference>
<dbReference type="Gene3D" id="3.30.70.3400">
    <property type="match status" value="2"/>
</dbReference>
<dbReference type="Pfam" id="PF21760">
    <property type="entry name" value="SecD_1st"/>
    <property type="match status" value="1"/>
</dbReference>
<dbReference type="InterPro" id="IPR005791">
    <property type="entry name" value="SecD"/>
</dbReference>
<evidence type="ECO:0000313" key="14">
    <source>
        <dbReference type="Proteomes" id="UP000561438"/>
    </source>
</evidence>
<dbReference type="InterPro" id="IPR054384">
    <property type="entry name" value="SecDF_P1_head"/>
</dbReference>
<feature type="transmembrane region" description="Helical" evidence="9">
    <location>
        <begin position="493"/>
        <end position="517"/>
    </location>
</feature>
<dbReference type="HAMAP" id="MF_01463_B">
    <property type="entry name" value="SecD_B"/>
    <property type="match status" value="1"/>
</dbReference>
<evidence type="ECO:0000256" key="8">
    <source>
        <dbReference type="ARBA" id="ARBA00023136"/>
    </source>
</evidence>
<dbReference type="SUPFAM" id="SSF82866">
    <property type="entry name" value="Multidrug efflux transporter AcrB transmembrane domain"/>
    <property type="match status" value="1"/>
</dbReference>